<gene>
    <name evidence="2" type="ORF">PoB_004702400</name>
</gene>
<name>A0AAV4BQC7_9GAST</name>
<proteinExistence type="predicted"/>
<keyword evidence="3" id="KW-1185">Reference proteome</keyword>
<feature type="compositionally biased region" description="Acidic residues" evidence="1">
    <location>
        <begin position="28"/>
        <end position="73"/>
    </location>
</feature>
<dbReference type="Proteomes" id="UP000735302">
    <property type="component" value="Unassembled WGS sequence"/>
</dbReference>
<organism evidence="2 3">
    <name type="scientific">Plakobranchus ocellatus</name>
    <dbReference type="NCBI Taxonomy" id="259542"/>
    <lineage>
        <taxon>Eukaryota</taxon>
        <taxon>Metazoa</taxon>
        <taxon>Spiralia</taxon>
        <taxon>Lophotrochozoa</taxon>
        <taxon>Mollusca</taxon>
        <taxon>Gastropoda</taxon>
        <taxon>Heterobranchia</taxon>
        <taxon>Euthyneura</taxon>
        <taxon>Panpulmonata</taxon>
        <taxon>Sacoglossa</taxon>
        <taxon>Placobranchoidea</taxon>
        <taxon>Plakobranchidae</taxon>
        <taxon>Plakobranchus</taxon>
    </lineage>
</organism>
<accession>A0AAV4BQC7</accession>
<dbReference type="EMBL" id="BLXT01005170">
    <property type="protein sequence ID" value="GFO20519.1"/>
    <property type="molecule type" value="Genomic_DNA"/>
</dbReference>
<sequence>MKLLLDLTTTTWLEHGKNHAAVDKDYDTDQFDSDEGDNYEDDDDKDDDDDDDDFNDDEDHDDNDNNDDDVDFNDNVDVIVASAADGYFRQSCFCS</sequence>
<comment type="caution">
    <text evidence="2">The sequence shown here is derived from an EMBL/GenBank/DDBJ whole genome shotgun (WGS) entry which is preliminary data.</text>
</comment>
<evidence type="ECO:0000313" key="3">
    <source>
        <dbReference type="Proteomes" id="UP000735302"/>
    </source>
</evidence>
<dbReference type="AlphaFoldDB" id="A0AAV4BQC7"/>
<protein>
    <submittedName>
        <fullName evidence="2">Uncharacterized protein</fullName>
    </submittedName>
</protein>
<evidence type="ECO:0000313" key="2">
    <source>
        <dbReference type="EMBL" id="GFO20519.1"/>
    </source>
</evidence>
<evidence type="ECO:0000256" key="1">
    <source>
        <dbReference type="SAM" id="MobiDB-lite"/>
    </source>
</evidence>
<reference evidence="2 3" key="1">
    <citation type="journal article" date="2021" name="Elife">
        <title>Chloroplast acquisition without the gene transfer in kleptoplastic sea slugs, Plakobranchus ocellatus.</title>
        <authorList>
            <person name="Maeda T."/>
            <person name="Takahashi S."/>
            <person name="Yoshida T."/>
            <person name="Shimamura S."/>
            <person name="Takaki Y."/>
            <person name="Nagai Y."/>
            <person name="Toyoda A."/>
            <person name="Suzuki Y."/>
            <person name="Arimoto A."/>
            <person name="Ishii H."/>
            <person name="Satoh N."/>
            <person name="Nishiyama T."/>
            <person name="Hasebe M."/>
            <person name="Maruyama T."/>
            <person name="Minagawa J."/>
            <person name="Obokata J."/>
            <person name="Shigenobu S."/>
        </authorList>
    </citation>
    <scope>NUCLEOTIDE SEQUENCE [LARGE SCALE GENOMIC DNA]</scope>
</reference>
<feature type="region of interest" description="Disordered" evidence="1">
    <location>
        <begin position="23"/>
        <end position="73"/>
    </location>
</feature>